<proteinExistence type="predicted"/>
<feature type="domain" description="TdIF1 C-terminal" evidence="10">
    <location>
        <begin position="190"/>
        <end position="286"/>
    </location>
</feature>
<dbReference type="OrthoDB" id="5860246at2759"/>
<name>A0A9Q0IMJ2_9TELE</name>
<comment type="caution">
    <text evidence="11">The sequence shown here is derived from an EMBL/GenBank/DDBJ whole genome shotgun (WGS) entry which is preliminary data.</text>
</comment>
<dbReference type="InterPro" id="IPR049121">
    <property type="entry name" value="TdIF1_C"/>
</dbReference>
<evidence type="ECO:0000259" key="10">
    <source>
        <dbReference type="Pfam" id="PF21229"/>
    </source>
</evidence>
<dbReference type="Proteomes" id="UP001148018">
    <property type="component" value="Unassembled WGS sequence"/>
</dbReference>
<evidence type="ECO:0000256" key="4">
    <source>
        <dbReference type="ARBA" id="ARBA00023242"/>
    </source>
</evidence>
<sequence>MGAHRGDERRDWLEADVQNPWNLMIKHRQVQRRGRRSHMVVSFTDPVVSMDLLRGVLQPSFNEDIIAVFRKYQQFLDKAAENIKDNVGDDVPTDQLNTDTCRNLLEHAKQMFPEAENKISRVDIKRSRQTDDDSSHRGSPIPKKRKGRPCAPAMAYDRPVNFCTPAKPKASEPVRREGPKWDPSRLNDGSTFVLGSRANKALGMGGTRGRIYIKHSDLFKYAADPQDKHWLAERQHMRATGGKMAYLLIEEDIQDLSRSHDYKECPDLRMEELKPFSVPIWMVEKMQRAMEAQRSENL</sequence>
<evidence type="ECO:0000256" key="1">
    <source>
        <dbReference type="ARBA" id="ARBA00004123"/>
    </source>
</evidence>
<dbReference type="Pfam" id="PF21229">
    <property type="entry name" value="TdIF1_2nd"/>
    <property type="match status" value="1"/>
</dbReference>
<evidence type="ECO:0000256" key="8">
    <source>
        <dbReference type="SAM" id="MobiDB-lite"/>
    </source>
</evidence>
<feature type="compositionally biased region" description="Basic and acidic residues" evidence="8">
    <location>
        <begin position="169"/>
        <end position="185"/>
    </location>
</feature>
<dbReference type="AlphaFoldDB" id="A0A9Q0IMJ2"/>
<gene>
    <name evidence="11" type="ORF">NHX12_030181</name>
</gene>
<comment type="subcellular location">
    <subcellularLocation>
        <location evidence="1">Nucleus</location>
    </subcellularLocation>
</comment>
<dbReference type="InterPro" id="IPR026064">
    <property type="entry name" value="TdIF1"/>
</dbReference>
<evidence type="ECO:0000313" key="11">
    <source>
        <dbReference type="EMBL" id="KAJ3602426.1"/>
    </source>
</evidence>
<evidence type="ECO:0000256" key="6">
    <source>
        <dbReference type="ARBA" id="ARBA00045675"/>
    </source>
</evidence>
<dbReference type="InterPro" id="IPR041384">
    <property type="entry name" value="DNTTIP1_dimer"/>
</dbReference>
<feature type="region of interest" description="Disordered" evidence="8">
    <location>
        <begin position="115"/>
        <end position="188"/>
    </location>
</feature>
<dbReference type="EMBL" id="JANIIK010000046">
    <property type="protein sequence ID" value="KAJ3602426.1"/>
    <property type="molecule type" value="Genomic_DNA"/>
</dbReference>
<keyword evidence="3" id="KW-0238">DNA-binding</keyword>
<dbReference type="Pfam" id="PF18192">
    <property type="entry name" value="DNTTIP1_dimer"/>
    <property type="match status" value="1"/>
</dbReference>
<evidence type="ECO:0000256" key="3">
    <source>
        <dbReference type="ARBA" id="ARBA00023125"/>
    </source>
</evidence>
<evidence type="ECO:0000256" key="7">
    <source>
        <dbReference type="ARBA" id="ARBA00047129"/>
    </source>
</evidence>
<evidence type="ECO:0000256" key="2">
    <source>
        <dbReference type="ARBA" id="ARBA00017439"/>
    </source>
</evidence>
<keyword evidence="12" id="KW-1185">Reference proteome</keyword>
<protein>
    <recommendedName>
        <fullName evidence="2">Deoxynucleotidyltransferase terminal-interacting protein 1</fullName>
    </recommendedName>
    <alternativeName>
        <fullName evidence="5">Terminal deoxynucleotidyltransferase-interacting factor 1</fullName>
    </alternativeName>
</protein>
<feature type="domain" description="DNTTIP1 dimerisation" evidence="9">
    <location>
        <begin position="49"/>
        <end position="113"/>
    </location>
</feature>
<dbReference type="GO" id="GO:0003677">
    <property type="term" value="F:DNA binding"/>
    <property type="evidence" value="ECO:0007669"/>
    <property type="project" value="UniProtKB-KW"/>
</dbReference>
<organism evidence="11 12">
    <name type="scientific">Muraenolepis orangiensis</name>
    <name type="common">Patagonian moray cod</name>
    <dbReference type="NCBI Taxonomy" id="630683"/>
    <lineage>
        <taxon>Eukaryota</taxon>
        <taxon>Metazoa</taxon>
        <taxon>Chordata</taxon>
        <taxon>Craniata</taxon>
        <taxon>Vertebrata</taxon>
        <taxon>Euteleostomi</taxon>
        <taxon>Actinopterygii</taxon>
        <taxon>Neopterygii</taxon>
        <taxon>Teleostei</taxon>
        <taxon>Neoteleostei</taxon>
        <taxon>Acanthomorphata</taxon>
        <taxon>Zeiogadaria</taxon>
        <taxon>Gadariae</taxon>
        <taxon>Gadiformes</taxon>
        <taxon>Muraenolepidoidei</taxon>
        <taxon>Muraenolepididae</taxon>
        <taxon>Muraenolepis</taxon>
    </lineage>
</organism>
<comment type="subunit">
    <text evidence="7">Monomer and homodimer. A minor proportion may form homotrimers. Interacts with ZNF541. Interacts with the terminal deoxynucleotidyltransferase DNTT. Interacts with TRERF1. Identified in a histone deacetylase complex that contains DNTTIP1, HDAC1 and MIDEAS; this complex assembles into a tetramer that contains four copies of each protein chain. Component of a histone deacetylase complex containing DNTTIP1, ZNF541, HDAC1 and HDAC2. Identified in a complex with KCTD19, HDAC1, HDAC2 and ZNF541.</text>
</comment>
<reference evidence="11" key="1">
    <citation type="submission" date="2022-07" db="EMBL/GenBank/DDBJ databases">
        <title>Chromosome-level genome of Muraenolepis orangiensis.</title>
        <authorList>
            <person name="Kim J."/>
        </authorList>
    </citation>
    <scope>NUCLEOTIDE SEQUENCE</scope>
    <source>
        <strain evidence="11">KU_S4_2022</strain>
        <tissue evidence="11">Muscle</tissue>
    </source>
</reference>
<accession>A0A9Q0IMJ2</accession>
<comment type="function">
    <text evidence="6">Increases DNTT terminal deoxynucleotidyltransferase activity (in vitro). Also acts as a transcriptional regulator, binding to the consensus sequence 5'-GNTGCATG-3' following an AT-tract. Associates with RAB20 promoter and positively regulates its transcription. Binds DNA and nucleosomes; may recruit HDAC1 complexes to nucleosomes or naked DNA.</text>
</comment>
<dbReference type="GO" id="GO:0031491">
    <property type="term" value="F:nucleosome binding"/>
    <property type="evidence" value="ECO:0007669"/>
    <property type="project" value="TreeGrafter"/>
</dbReference>
<evidence type="ECO:0000313" key="12">
    <source>
        <dbReference type="Proteomes" id="UP001148018"/>
    </source>
</evidence>
<evidence type="ECO:0000259" key="9">
    <source>
        <dbReference type="Pfam" id="PF18192"/>
    </source>
</evidence>
<feature type="compositionally biased region" description="Basic and acidic residues" evidence="8">
    <location>
        <begin position="115"/>
        <end position="136"/>
    </location>
</feature>
<dbReference type="PANTHER" id="PTHR23399:SF2">
    <property type="entry name" value="DEOXYNUCLEOTIDYLTRANSFERASE TERMINAL-INTERACTING PROTEIN 1"/>
    <property type="match status" value="1"/>
</dbReference>
<dbReference type="GO" id="GO:0005634">
    <property type="term" value="C:nucleus"/>
    <property type="evidence" value="ECO:0007669"/>
    <property type="project" value="UniProtKB-SubCell"/>
</dbReference>
<keyword evidence="4" id="KW-0539">Nucleus</keyword>
<evidence type="ECO:0000256" key="5">
    <source>
        <dbReference type="ARBA" id="ARBA00030157"/>
    </source>
</evidence>
<dbReference type="PANTHER" id="PTHR23399">
    <property type="entry name" value="DEOXYNUCLEOTIDYLTRANSFERASE TERMINAL-INTERACTING PROTEIN 1"/>
    <property type="match status" value="1"/>
</dbReference>